<name>A0A2Z4Y338_SUMC1</name>
<dbReference type="InterPro" id="IPR050177">
    <property type="entry name" value="Lipid_A_modif_metabolic_enz"/>
</dbReference>
<evidence type="ECO:0000259" key="1">
    <source>
        <dbReference type="Pfam" id="PF01370"/>
    </source>
</evidence>
<dbReference type="KEGG" id="schv:BRCON_0491"/>
<dbReference type="SUPFAM" id="SSF51735">
    <property type="entry name" value="NAD(P)-binding Rossmann-fold domains"/>
    <property type="match status" value="1"/>
</dbReference>
<dbReference type="InterPro" id="IPR001509">
    <property type="entry name" value="Epimerase_deHydtase"/>
</dbReference>
<dbReference type="Gene3D" id="3.40.50.720">
    <property type="entry name" value="NAD(P)-binding Rossmann-like Domain"/>
    <property type="match status" value="1"/>
</dbReference>
<dbReference type="Proteomes" id="UP000262583">
    <property type="component" value="Chromosome"/>
</dbReference>
<dbReference type="PRINTS" id="PR01713">
    <property type="entry name" value="NUCEPIMERASE"/>
</dbReference>
<proteinExistence type="predicted"/>
<dbReference type="Gene3D" id="3.90.25.10">
    <property type="entry name" value="UDP-galactose 4-epimerase, domain 1"/>
    <property type="match status" value="1"/>
</dbReference>
<dbReference type="PANTHER" id="PTHR43245">
    <property type="entry name" value="BIFUNCTIONAL POLYMYXIN RESISTANCE PROTEIN ARNA"/>
    <property type="match status" value="1"/>
</dbReference>
<reference evidence="2 3" key="1">
    <citation type="submission" date="2018-05" db="EMBL/GenBank/DDBJ databases">
        <title>A metagenomic window into the 2 km-deep terrestrial subsurface aquifer revealed taxonomically and functionally diverse microbial community comprising novel uncultured bacterial lineages.</title>
        <authorList>
            <person name="Kadnikov V.V."/>
            <person name="Mardanov A.V."/>
            <person name="Beletsky A.V."/>
            <person name="Banks D."/>
            <person name="Pimenov N.V."/>
            <person name="Frank Y.A."/>
            <person name="Karnachuk O.V."/>
            <person name="Ravin N.V."/>
        </authorList>
    </citation>
    <scope>NUCLEOTIDE SEQUENCE [LARGE SCALE GENOMIC DNA]</scope>
    <source>
        <strain evidence="2">BY</strain>
    </source>
</reference>
<accession>A0A2Z4Y338</accession>
<feature type="domain" description="NAD-dependent epimerase/dehydratase" evidence="1">
    <location>
        <begin position="5"/>
        <end position="240"/>
    </location>
</feature>
<dbReference type="PANTHER" id="PTHR43245:SF13">
    <property type="entry name" value="UDP-D-APIOSE_UDP-D-XYLOSE SYNTHASE 2"/>
    <property type="match status" value="1"/>
</dbReference>
<sequence>MAKFLVTGGCGFIGSNIAEYLVREGHEVRILDNLSTGRRENIAGFIHQVELIEGDLLDPKVVEQAVSGVEYVLHQAALPSVQRSVEDPERSDRVNVGGTVTLLNACRKAGVRRVVYAASSSAYGDQPVPVKHEGLLPMPKSPYAVSKLAGEYYMQAFATCYGLETVCLRYFNVFGPRQDPTSEYSAVIPKFITRILRGEQPVIYGDGTQTRDFTYVENNVRANLAAAFAPNVSGRVFNVACGTSFSLLDLVREINSILGTKVEPIFAPPRKGDVRHSLADITAAKEAFGYEVTVDFREGLRRTIAWYREQLGL</sequence>
<dbReference type="InterPro" id="IPR036291">
    <property type="entry name" value="NAD(P)-bd_dom_sf"/>
</dbReference>
<gene>
    <name evidence="2" type="ORF">BRCON_0491</name>
</gene>
<dbReference type="CDD" id="cd05256">
    <property type="entry name" value="UDP_AE_SDR_e"/>
    <property type="match status" value="1"/>
</dbReference>
<organism evidence="2 3">
    <name type="scientific">Sumerlaea chitinivorans</name>
    <dbReference type="NCBI Taxonomy" id="2250252"/>
    <lineage>
        <taxon>Bacteria</taxon>
        <taxon>Candidatus Sumerlaeota</taxon>
        <taxon>Candidatus Sumerlaeia</taxon>
        <taxon>Candidatus Sumerlaeales</taxon>
        <taxon>Candidatus Sumerlaeaceae</taxon>
        <taxon>Candidatus Sumerlaea</taxon>
    </lineage>
</organism>
<dbReference type="AlphaFoldDB" id="A0A2Z4Y338"/>
<evidence type="ECO:0000313" key="3">
    <source>
        <dbReference type="Proteomes" id="UP000262583"/>
    </source>
</evidence>
<dbReference type="Pfam" id="PF01370">
    <property type="entry name" value="Epimerase"/>
    <property type="match status" value="1"/>
</dbReference>
<dbReference type="EMBL" id="CP030759">
    <property type="protein sequence ID" value="AXA35268.1"/>
    <property type="molecule type" value="Genomic_DNA"/>
</dbReference>
<protein>
    <submittedName>
        <fullName evidence="2">UDP-glucose 4-epimerase</fullName>
    </submittedName>
</protein>
<evidence type="ECO:0000313" key="2">
    <source>
        <dbReference type="EMBL" id="AXA35268.1"/>
    </source>
</evidence>